<dbReference type="Gene3D" id="3.10.310.10">
    <property type="entry name" value="Diaminopimelate Epimerase, Chain A, domain 1"/>
    <property type="match status" value="2"/>
</dbReference>
<comment type="caution">
    <text evidence="3">The sequence shown here is derived from an EMBL/GenBank/DDBJ whole genome shotgun (WGS) entry which is preliminary data.</text>
</comment>
<proteinExistence type="inferred from homology"/>
<dbReference type="InterPro" id="IPR003719">
    <property type="entry name" value="Phenazine_PhzF-like"/>
</dbReference>
<evidence type="ECO:0000313" key="4">
    <source>
        <dbReference type="Proteomes" id="UP001201217"/>
    </source>
</evidence>
<dbReference type="PANTHER" id="PTHR13774">
    <property type="entry name" value="PHENAZINE BIOSYNTHESIS PROTEIN"/>
    <property type="match status" value="1"/>
</dbReference>
<dbReference type="NCBIfam" id="TIGR00654">
    <property type="entry name" value="PhzF_family"/>
    <property type="match status" value="1"/>
</dbReference>
<evidence type="ECO:0000256" key="1">
    <source>
        <dbReference type="ARBA" id="ARBA00008270"/>
    </source>
</evidence>
<comment type="similarity">
    <text evidence="1">Belongs to the PhzF family.</text>
</comment>
<dbReference type="Proteomes" id="UP001201217">
    <property type="component" value="Unassembled WGS sequence"/>
</dbReference>
<accession>A0ABS9E2C8</accession>
<protein>
    <submittedName>
        <fullName evidence="3">PhzF family phenazine biosynthesis protein</fullName>
    </submittedName>
</protein>
<gene>
    <name evidence="3" type="ORF">L1I42_00775</name>
</gene>
<dbReference type="RefSeq" id="WP_236112542.1">
    <property type="nucleotide sequence ID" value="NZ_JAKGTI010000001.1"/>
</dbReference>
<dbReference type="PANTHER" id="PTHR13774:SF17">
    <property type="entry name" value="PHENAZINE BIOSYNTHESIS-LIKE DOMAIN-CONTAINING PROTEIN"/>
    <property type="match status" value="1"/>
</dbReference>
<reference evidence="3 4" key="1">
    <citation type="submission" date="2022-01" db="EMBL/GenBank/DDBJ databases">
        <title>Maritalea mediterranea sp. nov., isolated from marine plastic residues from the Malva-rosa beach (Valencia, Spain).</title>
        <authorList>
            <person name="Vidal-Verdu A."/>
            <person name="Molina-Menor E."/>
            <person name="Pascual J."/>
            <person name="Pereto J."/>
            <person name="Porcar M."/>
        </authorList>
    </citation>
    <scope>NUCLEOTIDE SEQUENCE [LARGE SCALE GENOMIC DNA]</scope>
    <source>
        <strain evidence="3 4">P4.10X</strain>
    </source>
</reference>
<dbReference type="SUPFAM" id="SSF54506">
    <property type="entry name" value="Diaminopimelate epimerase-like"/>
    <property type="match status" value="1"/>
</dbReference>
<dbReference type="EMBL" id="JAKGTI010000001">
    <property type="protein sequence ID" value="MCF4097017.1"/>
    <property type="molecule type" value="Genomic_DNA"/>
</dbReference>
<keyword evidence="4" id="KW-1185">Reference proteome</keyword>
<organism evidence="3 4">
    <name type="scientific">Maritalea mediterranea</name>
    <dbReference type="NCBI Taxonomy" id="2909667"/>
    <lineage>
        <taxon>Bacteria</taxon>
        <taxon>Pseudomonadati</taxon>
        <taxon>Pseudomonadota</taxon>
        <taxon>Alphaproteobacteria</taxon>
        <taxon>Hyphomicrobiales</taxon>
        <taxon>Devosiaceae</taxon>
        <taxon>Maritalea</taxon>
    </lineage>
</organism>
<sequence length="265" mass="29085">MEIFQVDAFTANLFKGNPAAVMVVENWLDGGLMQHIAMENNLSETAFVRKRDDESGWDIRWFTPTHEVSFCGHATLASAHILHTEYQVPMPLTFFGQVGELVVSLEKDDPKSPSYQLNFPVVPFEEIEALPDAIGPSFSATPRAIFKSYENYFVELADEAAVRGFAPDLAALAQLGTTGVVITAQGDEFDFVSRYFVPGAGIDEDPVTGSIHTSLVPYWAEKLGKSDFQAHQASERGGNLTCRLNGDRVQIVGSATTYLRGNLCL</sequence>
<keyword evidence="2" id="KW-0413">Isomerase</keyword>
<evidence type="ECO:0000313" key="3">
    <source>
        <dbReference type="EMBL" id="MCF4097017.1"/>
    </source>
</evidence>
<dbReference type="PIRSF" id="PIRSF016184">
    <property type="entry name" value="PhzC_PhzF"/>
    <property type="match status" value="1"/>
</dbReference>
<evidence type="ECO:0000256" key="2">
    <source>
        <dbReference type="ARBA" id="ARBA00023235"/>
    </source>
</evidence>
<name>A0ABS9E2C8_9HYPH</name>
<dbReference type="Pfam" id="PF02567">
    <property type="entry name" value="PhzC-PhzF"/>
    <property type="match status" value="1"/>
</dbReference>